<dbReference type="InterPro" id="IPR029044">
    <property type="entry name" value="Nucleotide-diphossugar_trans"/>
</dbReference>
<organism evidence="1 2">
    <name type="scientific">Thermocoleostomius sinensis A174</name>
    <dbReference type="NCBI Taxonomy" id="2016057"/>
    <lineage>
        <taxon>Bacteria</taxon>
        <taxon>Bacillati</taxon>
        <taxon>Cyanobacteriota</taxon>
        <taxon>Cyanophyceae</taxon>
        <taxon>Oculatellales</taxon>
        <taxon>Oculatellaceae</taxon>
        <taxon>Thermocoleostomius</taxon>
    </lineage>
</organism>
<keyword evidence="2" id="KW-1185">Reference proteome</keyword>
<evidence type="ECO:0000313" key="2">
    <source>
        <dbReference type="Proteomes" id="UP001163152"/>
    </source>
</evidence>
<dbReference type="RefSeq" id="WP_268607957.1">
    <property type="nucleotide sequence ID" value="NZ_CP113797.1"/>
</dbReference>
<dbReference type="KEGG" id="tsin:OXH18_15250"/>
<dbReference type="SUPFAM" id="SSF53448">
    <property type="entry name" value="Nucleotide-diphospho-sugar transferases"/>
    <property type="match status" value="1"/>
</dbReference>
<dbReference type="Proteomes" id="UP001163152">
    <property type="component" value="Chromosome"/>
</dbReference>
<dbReference type="Gene3D" id="3.90.550.10">
    <property type="entry name" value="Spore Coat Polysaccharide Biosynthesis Protein SpsA, Chain A"/>
    <property type="match status" value="1"/>
</dbReference>
<proteinExistence type="predicted"/>
<reference evidence="1" key="1">
    <citation type="submission" date="2022-12" db="EMBL/GenBank/DDBJ databases">
        <title>Polyphasic identification of a Novel Hot-Spring Cyanobacterium Ocullathermofonsia sinensis gen nov. sp. nov. and Genomic Insights on its Adaptations to the Thermal Habitat.</title>
        <authorList>
            <person name="Daroch M."/>
            <person name="Tang J."/>
            <person name="Jiang Y."/>
        </authorList>
    </citation>
    <scope>NUCLEOTIDE SEQUENCE</scope>
    <source>
        <strain evidence="1">PKUAC-SCTA174</strain>
    </source>
</reference>
<gene>
    <name evidence="1" type="ORF">OXH18_15250</name>
</gene>
<protein>
    <submittedName>
        <fullName evidence="1">Glycosyltransferase family 2 protein</fullName>
    </submittedName>
</protein>
<name>A0A9E9CA59_9CYAN</name>
<accession>A0A9E9CA59</accession>
<dbReference type="AlphaFoldDB" id="A0A9E9CA59"/>
<evidence type="ECO:0000313" key="1">
    <source>
        <dbReference type="EMBL" id="WAL58535.1"/>
    </source>
</evidence>
<sequence length="306" mass="35714">MTKLTPLQVPVVLIIFKRPHTTQQVLNAIRIVCPKKLVVIADGPRLDREGEAEACARTRAVIDQVDWNCEVIKHYSEINLGCGVRPATGLDWVFEQFEDAIILEDDCLPDPTFFYFCEELLEKYRHESKIMSICGSRFVPSTTPFSYYFSHYVSCWGWATWRRAWQHFDFEIGQWSKLRESAWLEQYLQNQKVADCWSQRFQSVYRSGQNHIWDYQWQFACWLNKSLSIRPNVNLISNIGIGADSTHTLQNSSGAKTRKLEAMSFPLRHPGIVDRDIQADLLVEKECFTRPSFLTRAYQKLYRLLA</sequence>
<dbReference type="EMBL" id="CP113797">
    <property type="protein sequence ID" value="WAL58535.1"/>
    <property type="molecule type" value="Genomic_DNA"/>
</dbReference>